<keyword evidence="1 2" id="KW-0193">Cuticle</keyword>
<dbReference type="STRING" id="224129.A0A1W4WGM3"/>
<accession>A0A1W4WGM3</accession>
<dbReference type="PROSITE" id="PS00233">
    <property type="entry name" value="CHIT_BIND_RR_1"/>
    <property type="match status" value="1"/>
</dbReference>
<dbReference type="Pfam" id="PF00379">
    <property type="entry name" value="Chitin_bind_4"/>
    <property type="match status" value="1"/>
</dbReference>
<evidence type="ECO:0000256" key="4">
    <source>
        <dbReference type="SAM" id="SignalP"/>
    </source>
</evidence>
<dbReference type="PANTHER" id="PTHR10380">
    <property type="entry name" value="CUTICLE PROTEIN"/>
    <property type="match status" value="1"/>
</dbReference>
<dbReference type="InterPro" id="IPR000618">
    <property type="entry name" value="Insect_cuticle"/>
</dbReference>
<evidence type="ECO:0000256" key="2">
    <source>
        <dbReference type="PROSITE-ProRule" id="PRU00497"/>
    </source>
</evidence>
<dbReference type="InterPro" id="IPR050468">
    <property type="entry name" value="Cuticle_Struct_Prot"/>
</dbReference>
<feature type="region of interest" description="Disordered" evidence="3">
    <location>
        <begin position="149"/>
        <end position="215"/>
    </location>
</feature>
<dbReference type="PROSITE" id="PS51257">
    <property type="entry name" value="PROKAR_LIPOPROTEIN"/>
    <property type="match status" value="1"/>
</dbReference>
<feature type="region of interest" description="Disordered" evidence="3">
    <location>
        <begin position="26"/>
        <end position="136"/>
    </location>
</feature>
<gene>
    <name evidence="6" type="primary">LOC108735575</name>
</gene>
<dbReference type="GeneID" id="108735575"/>
<proteinExistence type="predicted"/>
<reference evidence="6" key="1">
    <citation type="submission" date="2025-08" db="UniProtKB">
        <authorList>
            <consortium name="RefSeq"/>
        </authorList>
    </citation>
    <scope>IDENTIFICATION</scope>
    <source>
        <tissue evidence="6">Entire body</tissue>
    </source>
</reference>
<feature type="signal peptide" evidence="4">
    <location>
        <begin position="1"/>
        <end position="16"/>
    </location>
</feature>
<evidence type="ECO:0000256" key="1">
    <source>
        <dbReference type="ARBA" id="ARBA00022460"/>
    </source>
</evidence>
<feature type="compositionally biased region" description="Polar residues" evidence="3">
    <location>
        <begin position="197"/>
        <end position="215"/>
    </location>
</feature>
<evidence type="ECO:0000313" key="5">
    <source>
        <dbReference type="Proteomes" id="UP000192223"/>
    </source>
</evidence>
<dbReference type="InParanoid" id="A0A1W4WGM3"/>
<dbReference type="PANTHER" id="PTHR10380:SF173">
    <property type="entry name" value="CUTICULAR PROTEIN 47EF, ISOFORM C-RELATED"/>
    <property type="match status" value="1"/>
</dbReference>
<dbReference type="GO" id="GO:0062129">
    <property type="term" value="C:chitin-based extracellular matrix"/>
    <property type="evidence" value="ECO:0007669"/>
    <property type="project" value="TreeGrafter"/>
</dbReference>
<dbReference type="PROSITE" id="PS51155">
    <property type="entry name" value="CHIT_BIND_RR_2"/>
    <property type="match status" value="1"/>
</dbReference>
<protein>
    <submittedName>
        <fullName evidence="6">Pupal cuticle protein 20-like</fullName>
    </submittedName>
</protein>
<dbReference type="KEGG" id="apln:108735575"/>
<dbReference type="InterPro" id="IPR031311">
    <property type="entry name" value="CHIT_BIND_RR_consensus"/>
</dbReference>
<organism evidence="5 6">
    <name type="scientific">Agrilus planipennis</name>
    <name type="common">Emerald ash borer</name>
    <name type="synonym">Agrilus marcopoli</name>
    <dbReference type="NCBI Taxonomy" id="224129"/>
    <lineage>
        <taxon>Eukaryota</taxon>
        <taxon>Metazoa</taxon>
        <taxon>Ecdysozoa</taxon>
        <taxon>Arthropoda</taxon>
        <taxon>Hexapoda</taxon>
        <taxon>Insecta</taxon>
        <taxon>Pterygota</taxon>
        <taxon>Neoptera</taxon>
        <taxon>Endopterygota</taxon>
        <taxon>Coleoptera</taxon>
        <taxon>Polyphaga</taxon>
        <taxon>Elateriformia</taxon>
        <taxon>Buprestoidea</taxon>
        <taxon>Buprestidae</taxon>
        <taxon>Agrilinae</taxon>
        <taxon>Agrilus</taxon>
    </lineage>
</organism>
<dbReference type="Proteomes" id="UP000192223">
    <property type="component" value="Unplaced"/>
</dbReference>
<feature type="compositionally biased region" description="Polar residues" evidence="3">
    <location>
        <begin position="36"/>
        <end position="52"/>
    </location>
</feature>
<dbReference type="OrthoDB" id="6365759at2759"/>
<name>A0A1W4WGM3_AGRPL</name>
<keyword evidence="4" id="KW-0732">Signal</keyword>
<feature type="chain" id="PRO_5010691656" evidence="4">
    <location>
        <begin position="17"/>
        <end position="215"/>
    </location>
</feature>
<evidence type="ECO:0000256" key="3">
    <source>
        <dbReference type="SAM" id="MobiDB-lite"/>
    </source>
</evidence>
<sequence length="215" mass="23701">MKQFIALLAVFGFAACARLEHLTNNNRYLPPKDQRSNIPNPQPHTRPTSSQRPGKGPAPSDRHPSAAQHGPTPQGNFQPPIPILRYDSSNDGAGNYHFAYETGNGIQAEEQGQLKNPGSENEAEAVQGSFSYPSPDGQQIVLHYIADENGFQPSGNHLPTPPPIPEEIQRALEQNQAEEAQGIFENGQYRAEHHGDQSQQYNQHSGPQQQYLPPK</sequence>
<keyword evidence="5" id="KW-1185">Reference proteome</keyword>
<dbReference type="RefSeq" id="XP_018323074.1">
    <property type="nucleotide sequence ID" value="XM_018467572.1"/>
</dbReference>
<evidence type="ECO:0000313" key="6">
    <source>
        <dbReference type="RefSeq" id="XP_018323074.1"/>
    </source>
</evidence>
<dbReference type="PRINTS" id="PR00947">
    <property type="entry name" value="CUTICLE"/>
</dbReference>
<dbReference type="GO" id="GO:0008010">
    <property type="term" value="F:structural constituent of chitin-based larval cuticle"/>
    <property type="evidence" value="ECO:0007669"/>
    <property type="project" value="TreeGrafter"/>
</dbReference>
<dbReference type="AlphaFoldDB" id="A0A1W4WGM3"/>